<dbReference type="SMART" id="SM00388">
    <property type="entry name" value="HisKA"/>
    <property type="match status" value="1"/>
</dbReference>
<sequence>MSYNFFELSPVPGCILDPSFRIKRANSAFCKTFGFSKKELEGETSWGEIFEFSGAIPDFSDPSLWPEPDLVSDPPSYTISVRKSGFSSREYSVSFAFDFEDMQIFAYLESVRTYETPGVSRFRSVGSAEIGNDPEKPADSWVQKQKLEAIGTLSAGVAHEINNPLMGVINYAELVFNGIESGNPLRKYAGIILQESNRISEIVKDMLTFTRLEKEEAKLHDLTAIFCSTFGLLKNGFRKSGIEIVVPPLDVPVYAVCSAGRLRQVYLNLLTNAKDAMDLQTDPKKPKHLTVEWIPVKKKGRSFIRTVVEDTGIGIPEENRHKLFDPFYTTKEIGKGTGLGLTVSYNLVLEMGGELSFQNENGKTRFYVDLPECF</sequence>
<dbReference type="EMBL" id="NPEF01000167">
    <property type="protein sequence ID" value="PJZ92146.1"/>
    <property type="molecule type" value="Genomic_DNA"/>
</dbReference>
<dbReference type="Pfam" id="PF00512">
    <property type="entry name" value="HisKA"/>
    <property type="match status" value="1"/>
</dbReference>
<evidence type="ECO:0000259" key="9">
    <source>
        <dbReference type="PROSITE" id="PS50109"/>
    </source>
</evidence>
<dbReference type="Proteomes" id="UP000232122">
    <property type="component" value="Unassembled WGS sequence"/>
</dbReference>
<dbReference type="InterPro" id="IPR004358">
    <property type="entry name" value="Sig_transdc_His_kin-like_C"/>
</dbReference>
<reference evidence="11" key="1">
    <citation type="submission" date="2017-07" db="EMBL/GenBank/DDBJ databases">
        <title>Leptospira spp. isolated from tropical soils.</title>
        <authorList>
            <person name="Thibeaux R."/>
            <person name="Iraola G."/>
            <person name="Ferres I."/>
            <person name="Bierque E."/>
            <person name="Girault D."/>
            <person name="Soupe-Gilbert M.-E."/>
            <person name="Picardeau M."/>
            <person name="Goarant C."/>
        </authorList>
    </citation>
    <scope>NUCLEOTIDE SEQUENCE [LARGE SCALE GENOMIC DNA]</scope>
    <source>
        <strain evidence="11">ATI7-C-A5</strain>
    </source>
</reference>
<organism evidence="11">
    <name type="scientific">Leptospira ellisii</name>
    <dbReference type="NCBI Taxonomy" id="2023197"/>
    <lineage>
        <taxon>Bacteria</taxon>
        <taxon>Pseudomonadati</taxon>
        <taxon>Spirochaetota</taxon>
        <taxon>Spirochaetia</taxon>
        <taxon>Leptospirales</taxon>
        <taxon>Leptospiraceae</taxon>
        <taxon>Leptospira</taxon>
    </lineage>
</organism>
<keyword evidence="3" id="KW-0597">Phosphoprotein</keyword>
<dbReference type="PANTHER" id="PTHR43065">
    <property type="entry name" value="SENSOR HISTIDINE KINASE"/>
    <property type="match status" value="1"/>
</dbReference>
<dbReference type="Gene3D" id="3.30.565.10">
    <property type="entry name" value="Histidine kinase-like ATPase, C-terminal domain"/>
    <property type="match status" value="1"/>
</dbReference>
<gene>
    <name evidence="10" type="ORF">CH379_006365</name>
    <name evidence="11" type="ORF">CH379_14810</name>
</gene>
<evidence type="ECO:0000256" key="3">
    <source>
        <dbReference type="ARBA" id="ARBA00022553"/>
    </source>
</evidence>
<dbReference type="GO" id="GO:0005524">
    <property type="term" value="F:ATP binding"/>
    <property type="evidence" value="ECO:0007669"/>
    <property type="project" value="UniProtKB-KW"/>
</dbReference>
<dbReference type="InterPro" id="IPR003661">
    <property type="entry name" value="HisK_dim/P_dom"/>
</dbReference>
<keyword evidence="12" id="KW-1185">Reference proteome</keyword>
<proteinExistence type="predicted"/>
<dbReference type="SMART" id="SM00387">
    <property type="entry name" value="HATPase_c"/>
    <property type="match status" value="1"/>
</dbReference>
<dbReference type="PROSITE" id="PS50109">
    <property type="entry name" value="HIS_KIN"/>
    <property type="match status" value="1"/>
</dbReference>
<dbReference type="InterPro" id="IPR035965">
    <property type="entry name" value="PAS-like_dom_sf"/>
</dbReference>
<dbReference type="NCBIfam" id="TIGR00229">
    <property type="entry name" value="sensory_box"/>
    <property type="match status" value="1"/>
</dbReference>
<dbReference type="CDD" id="cd00082">
    <property type="entry name" value="HisKA"/>
    <property type="match status" value="1"/>
</dbReference>
<comment type="catalytic activity">
    <reaction evidence="1">
        <text>ATP + protein L-histidine = ADP + protein N-phospho-L-histidine.</text>
        <dbReference type="EC" id="2.7.13.3"/>
    </reaction>
</comment>
<evidence type="ECO:0000256" key="5">
    <source>
        <dbReference type="ARBA" id="ARBA00022741"/>
    </source>
</evidence>
<dbReference type="RefSeq" id="WP_100765421.1">
    <property type="nucleotide sequence ID" value="NZ_NPEF02000005.1"/>
</dbReference>
<protein>
    <recommendedName>
        <fullName evidence="2">histidine kinase</fullName>
        <ecNumber evidence="2">2.7.13.3</ecNumber>
    </recommendedName>
</protein>
<accession>A0A2N0B6J2</accession>
<dbReference type="Gene3D" id="3.30.450.20">
    <property type="entry name" value="PAS domain"/>
    <property type="match status" value="1"/>
</dbReference>
<dbReference type="InterPro" id="IPR036097">
    <property type="entry name" value="HisK_dim/P_sf"/>
</dbReference>
<dbReference type="Pfam" id="PF02518">
    <property type="entry name" value="HATPase_c"/>
    <property type="match status" value="1"/>
</dbReference>
<dbReference type="AlphaFoldDB" id="A0A2N0B6J2"/>
<dbReference type="CDD" id="cd00130">
    <property type="entry name" value="PAS"/>
    <property type="match status" value="1"/>
</dbReference>
<comment type="caution">
    <text evidence="11">The sequence shown here is derived from an EMBL/GenBank/DDBJ whole genome shotgun (WGS) entry which is preliminary data.</text>
</comment>
<keyword evidence="7" id="KW-0067">ATP-binding</keyword>
<dbReference type="InterPro" id="IPR005467">
    <property type="entry name" value="His_kinase_dom"/>
</dbReference>
<keyword evidence="8" id="KW-0902">Two-component regulatory system</keyword>
<reference evidence="10" key="3">
    <citation type="submission" date="2023-10" db="EMBL/GenBank/DDBJ databases">
        <authorList>
            <person name="Picardeau M."/>
            <person name="Thibeaux R."/>
        </authorList>
    </citation>
    <scope>NUCLEOTIDE SEQUENCE</scope>
    <source>
        <strain evidence="10">ATI7-C-A5</strain>
    </source>
</reference>
<dbReference type="OrthoDB" id="9815750at2"/>
<keyword evidence="4 10" id="KW-0808">Transferase</keyword>
<evidence type="ECO:0000313" key="10">
    <source>
        <dbReference type="EMBL" id="MDV6235248.1"/>
    </source>
</evidence>
<dbReference type="GO" id="GO:0000155">
    <property type="term" value="F:phosphorelay sensor kinase activity"/>
    <property type="evidence" value="ECO:0007669"/>
    <property type="project" value="InterPro"/>
</dbReference>
<dbReference type="SUPFAM" id="SSF55785">
    <property type="entry name" value="PYP-like sensor domain (PAS domain)"/>
    <property type="match status" value="1"/>
</dbReference>
<dbReference type="EC" id="2.7.13.3" evidence="2"/>
<evidence type="ECO:0000256" key="8">
    <source>
        <dbReference type="ARBA" id="ARBA00023012"/>
    </source>
</evidence>
<dbReference type="InterPro" id="IPR000014">
    <property type="entry name" value="PAS"/>
</dbReference>
<dbReference type="EMBL" id="NPEF02000005">
    <property type="protein sequence ID" value="MDV6235248.1"/>
    <property type="molecule type" value="Genomic_DNA"/>
</dbReference>
<dbReference type="PANTHER" id="PTHR43065:SF46">
    <property type="entry name" value="C4-DICARBOXYLATE TRANSPORT SENSOR PROTEIN DCTB"/>
    <property type="match status" value="1"/>
</dbReference>
<dbReference type="InterPro" id="IPR036890">
    <property type="entry name" value="HATPase_C_sf"/>
</dbReference>
<reference evidence="10 12" key="2">
    <citation type="journal article" date="2018" name="Microb. Genom.">
        <title>Deciphering the unexplored Leptospira diversity from soils uncovers genomic evolution to virulence.</title>
        <authorList>
            <person name="Thibeaux R."/>
            <person name="Iraola G."/>
            <person name="Ferres I."/>
            <person name="Bierque E."/>
            <person name="Girault D."/>
            <person name="Soupe-Gilbert M.E."/>
            <person name="Picardeau M."/>
            <person name="Goarant C."/>
        </authorList>
    </citation>
    <scope>NUCLEOTIDE SEQUENCE [LARGE SCALE GENOMIC DNA]</scope>
    <source>
        <strain evidence="10 12">ATI7-C-A5</strain>
    </source>
</reference>
<evidence type="ECO:0000313" key="11">
    <source>
        <dbReference type="EMBL" id="PJZ92146.1"/>
    </source>
</evidence>
<keyword evidence="5" id="KW-0547">Nucleotide-binding</keyword>
<name>A0A2N0B6J2_9LEPT</name>
<dbReference type="Gene3D" id="1.10.287.130">
    <property type="match status" value="1"/>
</dbReference>
<evidence type="ECO:0000256" key="1">
    <source>
        <dbReference type="ARBA" id="ARBA00000085"/>
    </source>
</evidence>
<dbReference type="SUPFAM" id="SSF55874">
    <property type="entry name" value="ATPase domain of HSP90 chaperone/DNA topoisomerase II/histidine kinase"/>
    <property type="match status" value="1"/>
</dbReference>
<dbReference type="PRINTS" id="PR00344">
    <property type="entry name" value="BCTRLSENSOR"/>
</dbReference>
<evidence type="ECO:0000313" key="12">
    <source>
        <dbReference type="Proteomes" id="UP000232122"/>
    </source>
</evidence>
<evidence type="ECO:0000256" key="6">
    <source>
        <dbReference type="ARBA" id="ARBA00022777"/>
    </source>
</evidence>
<dbReference type="SUPFAM" id="SSF47384">
    <property type="entry name" value="Homodimeric domain of signal transducing histidine kinase"/>
    <property type="match status" value="1"/>
</dbReference>
<evidence type="ECO:0000256" key="7">
    <source>
        <dbReference type="ARBA" id="ARBA00022840"/>
    </source>
</evidence>
<keyword evidence="6 11" id="KW-0418">Kinase</keyword>
<dbReference type="InterPro" id="IPR003594">
    <property type="entry name" value="HATPase_dom"/>
</dbReference>
<evidence type="ECO:0000256" key="4">
    <source>
        <dbReference type="ARBA" id="ARBA00022679"/>
    </source>
</evidence>
<feature type="domain" description="Histidine kinase" evidence="9">
    <location>
        <begin position="156"/>
        <end position="374"/>
    </location>
</feature>
<evidence type="ECO:0000256" key="2">
    <source>
        <dbReference type="ARBA" id="ARBA00012438"/>
    </source>
</evidence>